<dbReference type="NCBIfam" id="NF002677">
    <property type="entry name" value="PRK02406.1"/>
    <property type="match status" value="1"/>
</dbReference>
<feature type="region of interest" description="Disordered" evidence="17">
    <location>
        <begin position="484"/>
        <end position="507"/>
    </location>
</feature>
<evidence type="ECO:0000256" key="5">
    <source>
        <dbReference type="ARBA" id="ARBA00022679"/>
    </source>
</evidence>
<organism evidence="19 20">
    <name type="scientific">Actinoplanes xinjiangensis</name>
    <dbReference type="NCBI Taxonomy" id="512350"/>
    <lineage>
        <taxon>Bacteria</taxon>
        <taxon>Bacillati</taxon>
        <taxon>Actinomycetota</taxon>
        <taxon>Actinomycetes</taxon>
        <taxon>Micromonosporales</taxon>
        <taxon>Micromonosporaceae</taxon>
        <taxon>Actinoplanes</taxon>
    </lineage>
</organism>
<dbReference type="Gene3D" id="1.10.150.20">
    <property type="entry name" value="5' to 3' exonuclease, C-terminal subdomain"/>
    <property type="match status" value="1"/>
</dbReference>
<dbReference type="GO" id="GO:0003684">
    <property type="term" value="F:damaged DNA binding"/>
    <property type="evidence" value="ECO:0007669"/>
    <property type="project" value="InterPro"/>
</dbReference>
<dbReference type="AlphaFoldDB" id="A0A316EBB2"/>
<comment type="function">
    <text evidence="14 16">Poorly processive, error-prone DNA polymerase involved in untargeted mutagenesis. Copies undamaged DNA at stalled replication forks, which arise in vivo from mismatched or misaligned primer ends. These misaligned primers can be extended by PolIV. Exhibits no 3'-5' exonuclease (proofreading) activity. May be involved in translesional synthesis, in conjunction with the beta clamp from PolIII.</text>
</comment>
<evidence type="ECO:0000313" key="19">
    <source>
        <dbReference type="EMBL" id="PWK27702.1"/>
    </source>
</evidence>
<keyword evidence="10 16" id="KW-0460">Magnesium</keyword>
<accession>A0A316EBB2</accession>
<dbReference type="Pfam" id="PF11799">
    <property type="entry name" value="IMS_C"/>
    <property type="match status" value="1"/>
</dbReference>
<dbReference type="NCBIfam" id="NF002882">
    <property type="entry name" value="PRK03348.1"/>
    <property type="match status" value="1"/>
</dbReference>
<dbReference type="InterPro" id="IPR036775">
    <property type="entry name" value="DNA_pol_Y-fam_lit_finger_sf"/>
</dbReference>
<dbReference type="InterPro" id="IPR043128">
    <property type="entry name" value="Rev_trsase/Diguanyl_cyclase"/>
</dbReference>
<dbReference type="EC" id="2.7.7.7" evidence="16"/>
<evidence type="ECO:0000256" key="7">
    <source>
        <dbReference type="ARBA" id="ARBA00022705"/>
    </source>
</evidence>
<protein>
    <recommendedName>
        <fullName evidence="16">DNA polymerase IV</fullName>
        <shortName evidence="16">Pol IV</shortName>
        <ecNumber evidence="16">2.7.7.7</ecNumber>
    </recommendedName>
</protein>
<feature type="domain" description="UmuC" evidence="18">
    <location>
        <begin position="7"/>
        <end position="191"/>
    </location>
</feature>
<keyword evidence="5 16" id="KW-0808">Transferase</keyword>
<keyword evidence="3 16" id="KW-0515">Mutator protein</keyword>
<evidence type="ECO:0000256" key="2">
    <source>
        <dbReference type="ARBA" id="ARBA00010945"/>
    </source>
</evidence>
<evidence type="ECO:0000256" key="14">
    <source>
        <dbReference type="ARBA" id="ARBA00025589"/>
    </source>
</evidence>
<keyword evidence="13 16" id="KW-0234">DNA repair</keyword>
<evidence type="ECO:0000256" key="12">
    <source>
        <dbReference type="ARBA" id="ARBA00023125"/>
    </source>
</evidence>
<keyword evidence="7 16" id="KW-0235">DNA replication</keyword>
<dbReference type="PANTHER" id="PTHR11076:SF33">
    <property type="entry name" value="DNA POLYMERASE KAPPA"/>
    <property type="match status" value="1"/>
</dbReference>
<evidence type="ECO:0000256" key="10">
    <source>
        <dbReference type="ARBA" id="ARBA00022842"/>
    </source>
</evidence>
<evidence type="ECO:0000256" key="8">
    <source>
        <dbReference type="ARBA" id="ARBA00022723"/>
    </source>
</evidence>
<keyword evidence="11 16" id="KW-0239">DNA-directed DNA polymerase</keyword>
<keyword evidence="12 16" id="KW-0238">DNA-binding</keyword>
<proteinExistence type="inferred from homology"/>
<dbReference type="GO" id="GO:0042276">
    <property type="term" value="P:error-prone translesion synthesis"/>
    <property type="evidence" value="ECO:0007669"/>
    <property type="project" value="TreeGrafter"/>
</dbReference>
<dbReference type="PANTHER" id="PTHR11076">
    <property type="entry name" value="DNA REPAIR POLYMERASE UMUC / TRANSFERASE FAMILY MEMBER"/>
    <property type="match status" value="1"/>
</dbReference>
<dbReference type="Gene3D" id="3.40.1170.60">
    <property type="match status" value="1"/>
</dbReference>
<evidence type="ECO:0000256" key="6">
    <source>
        <dbReference type="ARBA" id="ARBA00022695"/>
    </source>
</evidence>
<evidence type="ECO:0000256" key="4">
    <source>
        <dbReference type="ARBA" id="ARBA00022490"/>
    </source>
</evidence>
<dbReference type="OrthoDB" id="9808813at2"/>
<dbReference type="Gene3D" id="3.30.70.270">
    <property type="match status" value="1"/>
</dbReference>
<comment type="catalytic activity">
    <reaction evidence="15 16">
        <text>DNA(n) + a 2'-deoxyribonucleoside 5'-triphosphate = DNA(n+1) + diphosphate</text>
        <dbReference type="Rhea" id="RHEA:22508"/>
        <dbReference type="Rhea" id="RHEA-COMP:17339"/>
        <dbReference type="Rhea" id="RHEA-COMP:17340"/>
        <dbReference type="ChEBI" id="CHEBI:33019"/>
        <dbReference type="ChEBI" id="CHEBI:61560"/>
        <dbReference type="ChEBI" id="CHEBI:173112"/>
        <dbReference type="EC" id="2.7.7.7"/>
    </reaction>
</comment>
<keyword evidence="9 16" id="KW-0227">DNA damage</keyword>
<keyword evidence="6 16" id="KW-0548">Nucleotidyltransferase</keyword>
<dbReference type="InterPro" id="IPR017961">
    <property type="entry name" value="DNA_pol_Y-fam_little_finger"/>
</dbReference>
<dbReference type="InterPro" id="IPR001126">
    <property type="entry name" value="UmuC"/>
</dbReference>
<dbReference type="FunFam" id="3.30.1490.100:FF:000004">
    <property type="entry name" value="DNA polymerase IV"/>
    <property type="match status" value="1"/>
</dbReference>
<dbReference type="RefSeq" id="WP_109603218.1">
    <property type="nucleotide sequence ID" value="NZ_BONA01000104.1"/>
</dbReference>
<dbReference type="InterPro" id="IPR043502">
    <property type="entry name" value="DNA/RNA_pol_sf"/>
</dbReference>
<dbReference type="InterPro" id="IPR050116">
    <property type="entry name" value="DNA_polymerase-Y"/>
</dbReference>
<evidence type="ECO:0000256" key="1">
    <source>
        <dbReference type="ARBA" id="ARBA00004496"/>
    </source>
</evidence>
<dbReference type="PROSITE" id="PS50173">
    <property type="entry name" value="UMUC"/>
    <property type="match status" value="1"/>
</dbReference>
<comment type="subcellular location">
    <subcellularLocation>
        <location evidence="1 16">Cytoplasm</location>
    </subcellularLocation>
</comment>
<evidence type="ECO:0000256" key="16">
    <source>
        <dbReference type="HAMAP-Rule" id="MF_01113"/>
    </source>
</evidence>
<dbReference type="GO" id="GO:0009432">
    <property type="term" value="P:SOS response"/>
    <property type="evidence" value="ECO:0007669"/>
    <property type="project" value="TreeGrafter"/>
</dbReference>
<evidence type="ECO:0000256" key="15">
    <source>
        <dbReference type="ARBA" id="ARBA00049244"/>
    </source>
</evidence>
<comment type="subunit">
    <text evidence="16">Monomer.</text>
</comment>
<sequence>MRREASILHVDLDAMFAAVEQRDKPSLRGKPVIVGGVAGRGVVSTASYEARAYGAHSAMPMAQARRRCPLNTAFLSPRFPAYQRTSAVVMELLAGVSPLVEQVSIDEAYIDLAPTGTDLSVPAVTALATRLKSEIAAATGGVTGSIGAASSKLLAKIGSDLNKPDGLTIVPPGDELLVLHPLPVRRLGGVGPATEQRLHRSGIRTVGDLAAASLEDLVDWFGTAHGHGLFRLARADDPRPVVSSREAKSVSAEETFDIDVRDPARLHHELDLLSARVAGRLRRSGLTGRTVNIKVRHPDFTTVTRALTRDQPTDDGILIAQLARRLLGEVPTAGGIRLLGVGVSTLYDFAQDDLFSAAGEDPPVLTFPGDLPPAAADAPAGAGSPDPAAPAVTVSGPVAGSAVGPAVGPAPAAVTAPPSPTAAGFVSAPPVPAAVPVWRPGQDVRHDDHGAGWVQGSGIGRVTVRFEGPLTPVGRVRTFFVDDPRLHPADPPDWSGGLDSSSEGEER</sequence>
<dbReference type="HAMAP" id="MF_01113">
    <property type="entry name" value="DNApol_IV"/>
    <property type="match status" value="1"/>
</dbReference>
<feature type="site" description="Substrate discrimination" evidence="16">
    <location>
        <position position="16"/>
    </location>
</feature>
<comment type="similarity">
    <text evidence="2 16">Belongs to the DNA polymerase type-Y family.</text>
</comment>
<dbReference type="GO" id="GO:0005829">
    <property type="term" value="C:cytosol"/>
    <property type="evidence" value="ECO:0007669"/>
    <property type="project" value="TreeGrafter"/>
</dbReference>
<gene>
    <name evidence="16" type="primary">dinB</name>
    <name evidence="19" type="ORF">BC793_15311</name>
</gene>
<evidence type="ECO:0000256" key="13">
    <source>
        <dbReference type="ARBA" id="ARBA00023204"/>
    </source>
</evidence>
<feature type="binding site" evidence="16">
    <location>
        <position position="106"/>
    </location>
    <ligand>
        <name>Mg(2+)</name>
        <dbReference type="ChEBI" id="CHEBI:18420"/>
    </ligand>
</feature>
<dbReference type="SUPFAM" id="SSF100879">
    <property type="entry name" value="Lesion bypass DNA polymerase (Y-family), little finger domain"/>
    <property type="match status" value="1"/>
</dbReference>
<dbReference type="EMBL" id="QGGR01000053">
    <property type="protein sequence ID" value="PWK27702.1"/>
    <property type="molecule type" value="Genomic_DNA"/>
</dbReference>
<comment type="cofactor">
    <cofactor evidence="16">
        <name>Mg(2+)</name>
        <dbReference type="ChEBI" id="CHEBI:18420"/>
    </cofactor>
    <text evidence="16">Binds 2 magnesium ions per subunit.</text>
</comment>
<keyword evidence="4 16" id="KW-0963">Cytoplasm</keyword>
<name>A0A316EBB2_9ACTN</name>
<evidence type="ECO:0000256" key="3">
    <source>
        <dbReference type="ARBA" id="ARBA00022457"/>
    </source>
</evidence>
<keyword evidence="20" id="KW-1185">Reference proteome</keyword>
<reference evidence="19 20" key="1">
    <citation type="submission" date="2018-05" db="EMBL/GenBank/DDBJ databases">
        <title>Genomic Encyclopedia of Archaeal and Bacterial Type Strains, Phase II (KMG-II): from individual species to whole genera.</title>
        <authorList>
            <person name="Goeker M."/>
        </authorList>
    </citation>
    <scope>NUCLEOTIDE SEQUENCE [LARGE SCALE GENOMIC DNA]</scope>
    <source>
        <strain evidence="19 20">DSM 45184</strain>
    </source>
</reference>
<dbReference type="InterPro" id="IPR053848">
    <property type="entry name" value="IMS_HHH_1"/>
</dbReference>
<dbReference type="InterPro" id="IPR022880">
    <property type="entry name" value="DNApol_IV"/>
</dbReference>
<dbReference type="SUPFAM" id="SSF56672">
    <property type="entry name" value="DNA/RNA polymerases"/>
    <property type="match status" value="1"/>
</dbReference>
<dbReference type="GO" id="GO:0000287">
    <property type="term" value="F:magnesium ion binding"/>
    <property type="evidence" value="ECO:0007669"/>
    <property type="project" value="UniProtKB-UniRule"/>
</dbReference>
<evidence type="ECO:0000259" key="18">
    <source>
        <dbReference type="PROSITE" id="PS50173"/>
    </source>
</evidence>
<dbReference type="CDD" id="cd03586">
    <property type="entry name" value="PolY_Pol_IV_kappa"/>
    <property type="match status" value="1"/>
</dbReference>
<dbReference type="GO" id="GO:0003887">
    <property type="term" value="F:DNA-directed DNA polymerase activity"/>
    <property type="evidence" value="ECO:0007669"/>
    <property type="project" value="UniProtKB-UniRule"/>
</dbReference>
<dbReference type="Gene3D" id="3.30.1490.100">
    <property type="entry name" value="DNA polymerase, Y-family, little finger domain"/>
    <property type="match status" value="1"/>
</dbReference>
<evidence type="ECO:0000313" key="20">
    <source>
        <dbReference type="Proteomes" id="UP000245697"/>
    </source>
</evidence>
<evidence type="ECO:0000256" key="17">
    <source>
        <dbReference type="SAM" id="MobiDB-lite"/>
    </source>
</evidence>
<dbReference type="Pfam" id="PF21999">
    <property type="entry name" value="IMS_HHH_1"/>
    <property type="match status" value="1"/>
</dbReference>
<comment type="caution">
    <text evidence="19">The sequence shown here is derived from an EMBL/GenBank/DDBJ whole genome shotgun (WGS) entry which is preliminary data.</text>
</comment>
<feature type="active site" evidence="16">
    <location>
        <position position="107"/>
    </location>
</feature>
<evidence type="ECO:0000256" key="9">
    <source>
        <dbReference type="ARBA" id="ARBA00022763"/>
    </source>
</evidence>
<evidence type="ECO:0000256" key="11">
    <source>
        <dbReference type="ARBA" id="ARBA00022932"/>
    </source>
</evidence>
<dbReference type="Pfam" id="PF00817">
    <property type="entry name" value="IMS"/>
    <property type="match status" value="1"/>
</dbReference>
<dbReference type="GO" id="GO:0006261">
    <property type="term" value="P:DNA-templated DNA replication"/>
    <property type="evidence" value="ECO:0007669"/>
    <property type="project" value="UniProtKB-UniRule"/>
</dbReference>
<feature type="binding site" evidence="16">
    <location>
        <position position="11"/>
    </location>
    <ligand>
        <name>Mg(2+)</name>
        <dbReference type="ChEBI" id="CHEBI:18420"/>
    </ligand>
</feature>
<keyword evidence="8 16" id="KW-0479">Metal-binding</keyword>
<dbReference type="GO" id="GO:0006281">
    <property type="term" value="P:DNA repair"/>
    <property type="evidence" value="ECO:0007669"/>
    <property type="project" value="UniProtKB-UniRule"/>
</dbReference>
<dbReference type="Proteomes" id="UP000245697">
    <property type="component" value="Unassembled WGS sequence"/>
</dbReference>